<dbReference type="AlphaFoldDB" id="A0A810Q7V4"/>
<keyword evidence="2" id="KW-1185">Reference proteome</keyword>
<evidence type="ECO:0008006" key="3">
    <source>
        <dbReference type="Google" id="ProtNLM"/>
    </source>
</evidence>
<evidence type="ECO:0000313" key="2">
    <source>
        <dbReference type="Proteomes" id="UP000679848"/>
    </source>
</evidence>
<dbReference type="RefSeq" id="WP_228300489.1">
    <property type="nucleotide sequence ID" value="NZ_AP023420.1"/>
</dbReference>
<evidence type="ECO:0000313" key="1">
    <source>
        <dbReference type="EMBL" id="BCK84240.1"/>
    </source>
</evidence>
<organism evidence="1 2">
    <name type="scientific">Pusillibacter faecalis</name>
    <dbReference type="NCBI Taxonomy" id="2714358"/>
    <lineage>
        <taxon>Bacteria</taxon>
        <taxon>Bacillati</taxon>
        <taxon>Bacillota</taxon>
        <taxon>Clostridia</taxon>
        <taxon>Eubacteriales</taxon>
        <taxon>Oscillospiraceae</taxon>
        <taxon>Pusillibacter</taxon>
    </lineage>
</organism>
<dbReference type="EMBL" id="AP023420">
    <property type="protein sequence ID" value="BCK84240.1"/>
    <property type="molecule type" value="Genomic_DNA"/>
</dbReference>
<sequence>MGKKRVNGEGSSRKWKDGRWEGFYTASYDPETGKQKIKNVLGKTQAKVKEKPKKAIADSQRLDMNRSGTHTVNSWGQM</sequence>
<proteinExistence type="predicted"/>
<protein>
    <recommendedName>
        <fullName evidence="3">AP2-like integrase N-terminal domain-containing protein</fullName>
    </recommendedName>
</protein>
<name>A0A810Q7V4_9FIRM</name>
<gene>
    <name evidence="1" type="ORF">MM59RIKEN_15590</name>
</gene>
<accession>A0A810Q7V4</accession>
<dbReference type="KEGG" id="pfaa:MM59RIKEN_15590"/>
<dbReference type="Proteomes" id="UP000679848">
    <property type="component" value="Chromosome"/>
</dbReference>
<reference evidence="1" key="1">
    <citation type="submission" date="2020-09" db="EMBL/GenBank/DDBJ databases">
        <title>New species isolated from human feces.</title>
        <authorList>
            <person name="Kitahara M."/>
            <person name="Shigeno Y."/>
            <person name="Shime M."/>
            <person name="Matsumoto Y."/>
            <person name="Nakamura S."/>
            <person name="Motooka D."/>
            <person name="Fukuoka S."/>
            <person name="Nishikawa H."/>
            <person name="Benno Y."/>
        </authorList>
    </citation>
    <scope>NUCLEOTIDE SEQUENCE</scope>
    <source>
        <strain evidence="1">MM59</strain>
    </source>
</reference>